<feature type="transmembrane region" description="Helical" evidence="7">
    <location>
        <begin position="138"/>
        <end position="162"/>
    </location>
</feature>
<evidence type="ECO:0000256" key="1">
    <source>
        <dbReference type="ARBA" id="ARBA00004651"/>
    </source>
</evidence>
<protein>
    <recommendedName>
        <fullName evidence="7">UPF0056 membrane protein</fullName>
    </recommendedName>
</protein>
<evidence type="ECO:0000313" key="9">
    <source>
        <dbReference type="EMBL" id="MBA0087327.1"/>
    </source>
</evidence>
<dbReference type="PANTHER" id="PTHR33508:SF1">
    <property type="entry name" value="UPF0056 MEMBRANE PROTEIN YHCE"/>
    <property type="match status" value="1"/>
</dbReference>
<feature type="signal peptide" evidence="8">
    <location>
        <begin position="1"/>
        <end position="19"/>
    </location>
</feature>
<dbReference type="GO" id="GO:0005886">
    <property type="term" value="C:plasma membrane"/>
    <property type="evidence" value="ECO:0007669"/>
    <property type="project" value="UniProtKB-SubCell"/>
</dbReference>
<evidence type="ECO:0000313" key="10">
    <source>
        <dbReference type="Proteomes" id="UP000567293"/>
    </source>
</evidence>
<feature type="transmembrane region" description="Helical" evidence="7">
    <location>
        <begin position="68"/>
        <end position="87"/>
    </location>
</feature>
<proteinExistence type="inferred from homology"/>
<comment type="subcellular location">
    <subcellularLocation>
        <location evidence="1 7">Cell membrane</location>
        <topology evidence="1 7">Multi-pass membrane protein</topology>
    </subcellularLocation>
</comment>
<keyword evidence="8" id="KW-0732">Signal</keyword>
<keyword evidence="6 7" id="KW-0472">Membrane</keyword>
<feature type="transmembrane region" description="Helical" evidence="7">
    <location>
        <begin position="168"/>
        <end position="193"/>
    </location>
</feature>
<keyword evidence="3" id="KW-1003">Cell membrane</keyword>
<evidence type="ECO:0000256" key="2">
    <source>
        <dbReference type="ARBA" id="ARBA00009784"/>
    </source>
</evidence>
<evidence type="ECO:0000256" key="3">
    <source>
        <dbReference type="ARBA" id="ARBA00022475"/>
    </source>
</evidence>
<sequence>MKRLIVIVALTLAPFAATAQSTGVLATRRPITWGMIFALLFLMLGPIKLLGPFAAATKDCDRVFRLRLATRAFLFSVAAVTIAAALGEQVLDNFAIPVLVLQIAAGLILFLVALQAVMHQYDVTRPPERTEPPTLAHAFSPLAFPTIVTPYGIAAVIILISLAPTTEIRFMVVGVVYFILFLDWLAMLVAHIVVRWFNPLLLLLGVILGVSQVALGLHLMLVGMEDLIAQGVFTAPGK</sequence>
<dbReference type="EMBL" id="JACDQQ010001953">
    <property type="protein sequence ID" value="MBA0087327.1"/>
    <property type="molecule type" value="Genomic_DNA"/>
</dbReference>
<feature type="transmembrane region" description="Helical" evidence="7">
    <location>
        <begin position="35"/>
        <end position="56"/>
    </location>
</feature>
<dbReference type="Proteomes" id="UP000567293">
    <property type="component" value="Unassembled WGS sequence"/>
</dbReference>
<keyword evidence="5 7" id="KW-1133">Transmembrane helix</keyword>
<gene>
    <name evidence="9" type="ORF">HRJ53_20275</name>
</gene>
<dbReference type="Pfam" id="PF01914">
    <property type="entry name" value="MarC"/>
    <property type="match status" value="1"/>
</dbReference>
<evidence type="ECO:0000256" key="8">
    <source>
        <dbReference type="SAM" id="SignalP"/>
    </source>
</evidence>
<evidence type="ECO:0000256" key="6">
    <source>
        <dbReference type="ARBA" id="ARBA00023136"/>
    </source>
</evidence>
<accession>A0A7V8NTY4</accession>
<name>A0A7V8NTY4_9BACT</name>
<dbReference type="PANTHER" id="PTHR33508">
    <property type="entry name" value="UPF0056 MEMBRANE PROTEIN YHCE"/>
    <property type="match status" value="1"/>
</dbReference>
<evidence type="ECO:0000256" key="5">
    <source>
        <dbReference type="ARBA" id="ARBA00022989"/>
    </source>
</evidence>
<dbReference type="AlphaFoldDB" id="A0A7V8NTY4"/>
<feature type="transmembrane region" description="Helical" evidence="7">
    <location>
        <begin position="200"/>
        <end position="221"/>
    </location>
</feature>
<evidence type="ECO:0000256" key="4">
    <source>
        <dbReference type="ARBA" id="ARBA00022692"/>
    </source>
</evidence>
<feature type="chain" id="PRO_5030836435" description="UPF0056 membrane protein" evidence="8">
    <location>
        <begin position="20"/>
        <end position="238"/>
    </location>
</feature>
<dbReference type="InterPro" id="IPR002771">
    <property type="entry name" value="Multi_antbiot-R_MarC"/>
</dbReference>
<organism evidence="9 10">
    <name type="scientific">Candidatus Acidiferrum panamense</name>
    <dbReference type="NCBI Taxonomy" id="2741543"/>
    <lineage>
        <taxon>Bacteria</taxon>
        <taxon>Pseudomonadati</taxon>
        <taxon>Acidobacteriota</taxon>
        <taxon>Terriglobia</taxon>
        <taxon>Candidatus Acidiferrales</taxon>
        <taxon>Candidatus Acidiferrum</taxon>
    </lineage>
</organism>
<comment type="caution">
    <text evidence="9">The sequence shown here is derived from an EMBL/GenBank/DDBJ whole genome shotgun (WGS) entry which is preliminary data.</text>
</comment>
<keyword evidence="10" id="KW-1185">Reference proteome</keyword>
<evidence type="ECO:0000256" key="7">
    <source>
        <dbReference type="RuleBase" id="RU362048"/>
    </source>
</evidence>
<keyword evidence="4 7" id="KW-0812">Transmembrane</keyword>
<reference evidence="9" key="1">
    <citation type="submission" date="2020-06" db="EMBL/GenBank/DDBJ databases">
        <title>Legume-microbial interactions unlock mineral nutrients during tropical forest succession.</title>
        <authorList>
            <person name="Epihov D.Z."/>
        </authorList>
    </citation>
    <scope>NUCLEOTIDE SEQUENCE [LARGE SCALE GENOMIC DNA]</scope>
    <source>
        <strain evidence="9">Pan2503</strain>
    </source>
</reference>
<feature type="transmembrane region" description="Helical" evidence="7">
    <location>
        <begin position="93"/>
        <end position="117"/>
    </location>
</feature>
<comment type="similarity">
    <text evidence="2 7">Belongs to the UPF0056 (MarC) family.</text>
</comment>